<organism evidence="1 2">
    <name type="scientific">Thelephora ganbajun</name>
    <name type="common">Ganba fungus</name>
    <dbReference type="NCBI Taxonomy" id="370292"/>
    <lineage>
        <taxon>Eukaryota</taxon>
        <taxon>Fungi</taxon>
        <taxon>Dikarya</taxon>
        <taxon>Basidiomycota</taxon>
        <taxon>Agaricomycotina</taxon>
        <taxon>Agaricomycetes</taxon>
        <taxon>Thelephorales</taxon>
        <taxon>Thelephoraceae</taxon>
        <taxon>Thelephora</taxon>
    </lineage>
</organism>
<dbReference type="Proteomes" id="UP000886501">
    <property type="component" value="Unassembled WGS sequence"/>
</dbReference>
<name>A0ACB6ZHK3_THEGA</name>
<gene>
    <name evidence="1" type="ORF">BDM02DRAFT_3128798</name>
</gene>
<evidence type="ECO:0000313" key="2">
    <source>
        <dbReference type="Proteomes" id="UP000886501"/>
    </source>
</evidence>
<keyword evidence="2" id="KW-1185">Reference proteome</keyword>
<comment type="caution">
    <text evidence="1">The sequence shown here is derived from an EMBL/GenBank/DDBJ whole genome shotgun (WGS) entry which is preliminary data.</text>
</comment>
<accession>A0ACB6ZHK3</accession>
<dbReference type="EMBL" id="MU118007">
    <property type="protein sequence ID" value="KAF9648818.1"/>
    <property type="molecule type" value="Genomic_DNA"/>
</dbReference>
<protein>
    <submittedName>
        <fullName evidence="1">FAD-binding domain-containing protein</fullName>
    </submittedName>
</protein>
<sequence>MVLSSFLTISVLAALAFAATGDEYRAACEAVEAAISNTSKVYYPGDPSYTNGIYHFFASSQENPACVVEPGIPGDVGKILNVIDATRTPFAVKSGGHTTNPGFSSTKGIHIYTGRFSQVTYDAASGTAIIGTGLIWDVVYQRLQEHHVSVLGGRIGVGGFLLGGGYSYKTNQHGLAIDSIVGFNLVLPNGTVTCVTQSTHPDLFFGLKGGFNNFGIVTDFTMSTFPQTEVWGGQVTYSSAQFSEVRAAIADFSVYAQDPKAAVLPSYGNFRGNQFINQGIFYDDPTPPPGTFDNFTNISSLSSDLKTRSYADMITTPPVNSSAGFRGSFQMLGLSHFTQTILEAVEDELNFWSAKLTPKSGTLFSYTVEPFLPSYLSHANSPSAFPTPAARKLGKAPNPLLVYFGWNNSFYDDEFVGAVEESANRLAAIAKAEGLLSNHPLALYGNYVNSRTPLVDIYGENLPKLRALRAEIDPENVMDLAGGFKF</sequence>
<proteinExistence type="predicted"/>
<evidence type="ECO:0000313" key="1">
    <source>
        <dbReference type="EMBL" id="KAF9648818.1"/>
    </source>
</evidence>
<reference evidence="1" key="2">
    <citation type="journal article" date="2020" name="Nat. Commun.">
        <title>Large-scale genome sequencing of mycorrhizal fungi provides insights into the early evolution of symbiotic traits.</title>
        <authorList>
            <person name="Miyauchi S."/>
            <person name="Kiss E."/>
            <person name="Kuo A."/>
            <person name="Drula E."/>
            <person name="Kohler A."/>
            <person name="Sanchez-Garcia M."/>
            <person name="Morin E."/>
            <person name="Andreopoulos B."/>
            <person name="Barry K.W."/>
            <person name="Bonito G."/>
            <person name="Buee M."/>
            <person name="Carver A."/>
            <person name="Chen C."/>
            <person name="Cichocki N."/>
            <person name="Clum A."/>
            <person name="Culley D."/>
            <person name="Crous P.W."/>
            <person name="Fauchery L."/>
            <person name="Girlanda M."/>
            <person name="Hayes R.D."/>
            <person name="Keri Z."/>
            <person name="LaButti K."/>
            <person name="Lipzen A."/>
            <person name="Lombard V."/>
            <person name="Magnuson J."/>
            <person name="Maillard F."/>
            <person name="Murat C."/>
            <person name="Nolan M."/>
            <person name="Ohm R.A."/>
            <person name="Pangilinan J."/>
            <person name="Pereira M.F."/>
            <person name="Perotto S."/>
            <person name="Peter M."/>
            <person name="Pfister S."/>
            <person name="Riley R."/>
            <person name="Sitrit Y."/>
            <person name="Stielow J.B."/>
            <person name="Szollosi G."/>
            <person name="Zifcakova L."/>
            <person name="Stursova M."/>
            <person name="Spatafora J.W."/>
            <person name="Tedersoo L."/>
            <person name="Vaario L.M."/>
            <person name="Yamada A."/>
            <person name="Yan M."/>
            <person name="Wang P."/>
            <person name="Xu J."/>
            <person name="Bruns T."/>
            <person name="Baldrian P."/>
            <person name="Vilgalys R."/>
            <person name="Dunand C."/>
            <person name="Henrissat B."/>
            <person name="Grigoriev I.V."/>
            <person name="Hibbett D."/>
            <person name="Nagy L.G."/>
            <person name="Martin F.M."/>
        </authorList>
    </citation>
    <scope>NUCLEOTIDE SEQUENCE</scope>
    <source>
        <strain evidence="1">P2</strain>
    </source>
</reference>
<reference evidence="1" key="1">
    <citation type="submission" date="2019-10" db="EMBL/GenBank/DDBJ databases">
        <authorList>
            <consortium name="DOE Joint Genome Institute"/>
            <person name="Kuo A."/>
            <person name="Miyauchi S."/>
            <person name="Kiss E."/>
            <person name="Drula E."/>
            <person name="Kohler A."/>
            <person name="Sanchez-Garcia M."/>
            <person name="Andreopoulos B."/>
            <person name="Barry K.W."/>
            <person name="Bonito G."/>
            <person name="Buee M."/>
            <person name="Carver A."/>
            <person name="Chen C."/>
            <person name="Cichocki N."/>
            <person name="Clum A."/>
            <person name="Culley D."/>
            <person name="Crous P.W."/>
            <person name="Fauchery L."/>
            <person name="Girlanda M."/>
            <person name="Hayes R."/>
            <person name="Keri Z."/>
            <person name="Labutti K."/>
            <person name="Lipzen A."/>
            <person name="Lombard V."/>
            <person name="Magnuson J."/>
            <person name="Maillard F."/>
            <person name="Morin E."/>
            <person name="Murat C."/>
            <person name="Nolan M."/>
            <person name="Ohm R."/>
            <person name="Pangilinan J."/>
            <person name="Pereira M."/>
            <person name="Perotto S."/>
            <person name="Peter M."/>
            <person name="Riley R."/>
            <person name="Sitrit Y."/>
            <person name="Stielow B."/>
            <person name="Szollosi G."/>
            <person name="Zifcakova L."/>
            <person name="Stursova M."/>
            <person name="Spatafora J.W."/>
            <person name="Tedersoo L."/>
            <person name="Vaario L.-M."/>
            <person name="Yamada A."/>
            <person name="Yan M."/>
            <person name="Wang P."/>
            <person name="Xu J."/>
            <person name="Bruns T."/>
            <person name="Baldrian P."/>
            <person name="Vilgalys R."/>
            <person name="Henrissat B."/>
            <person name="Grigoriev I.V."/>
            <person name="Hibbett D."/>
            <person name="Nagy L.G."/>
            <person name="Martin F.M."/>
        </authorList>
    </citation>
    <scope>NUCLEOTIDE SEQUENCE</scope>
    <source>
        <strain evidence="1">P2</strain>
    </source>
</reference>